<dbReference type="EMBL" id="JBHLXH010000001">
    <property type="protein sequence ID" value="MFC0222104.1"/>
    <property type="molecule type" value="Genomic_DNA"/>
</dbReference>
<organism evidence="1 2">
    <name type="scientific">Nocardioides zeicaulis</name>
    <dbReference type="NCBI Taxonomy" id="1776857"/>
    <lineage>
        <taxon>Bacteria</taxon>
        <taxon>Bacillati</taxon>
        <taxon>Actinomycetota</taxon>
        <taxon>Actinomycetes</taxon>
        <taxon>Propionibacteriales</taxon>
        <taxon>Nocardioidaceae</taxon>
        <taxon>Nocardioides</taxon>
    </lineage>
</organism>
<protein>
    <recommendedName>
        <fullName evidence="3">DUF2188 domain-containing protein</fullName>
    </recommendedName>
</protein>
<name>A0ABV6DZS6_9ACTN</name>
<gene>
    <name evidence="1" type="ORF">ACFFJG_06395</name>
</gene>
<evidence type="ECO:0000313" key="1">
    <source>
        <dbReference type="EMBL" id="MFC0222104.1"/>
    </source>
</evidence>
<dbReference type="RefSeq" id="WP_378517766.1">
    <property type="nucleotide sequence ID" value="NZ_CBCSDI010000010.1"/>
</dbReference>
<sequence length="82" mass="8749">MSTHTEGHGRPEATLPGGLVEVLIRWEESGGGWRVLTTKDDWIDIALLSGDTSEQVTHVGSARTSVLTEFLAGRTESGQTVG</sequence>
<reference evidence="1 2" key="1">
    <citation type="submission" date="2024-09" db="EMBL/GenBank/DDBJ databases">
        <authorList>
            <person name="Sun Q."/>
            <person name="Mori K."/>
        </authorList>
    </citation>
    <scope>NUCLEOTIDE SEQUENCE [LARGE SCALE GENOMIC DNA]</scope>
    <source>
        <strain evidence="1 2">CCM 8654</strain>
    </source>
</reference>
<accession>A0ABV6DZS6</accession>
<evidence type="ECO:0000313" key="2">
    <source>
        <dbReference type="Proteomes" id="UP001589698"/>
    </source>
</evidence>
<dbReference type="Proteomes" id="UP001589698">
    <property type="component" value="Unassembled WGS sequence"/>
</dbReference>
<comment type="caution">
    <text evidence="1">The sequence shown here is derived from an EMBL/GenBank/DDBJ whole genome shotgun (WGS) entry which is preliminary data.</text>
</comment>
<evidence type="ECO:0008006" key="3">
    <source>
        <dbReference type="Google" id="ProtNLM"/>
    </source>
</evidence>
<proteinExistence type="predicted"/>
<keyword evidence="2" id="KW-1185">Reference proteome</keyword>